<dbReference type="KEGG" id="mou:OU421_03900"/>
<dbReference type="Gene3D" id="3.60.15.10">
    <property type="entry name" value="Ribonuclease Z/Hydroxyacylglutathione hydrolase-like"/>
    <property type="match status" value="1"/>
</dbReference>
<proteinExistence type="predicted"/>
<accession>A0A9X9S5X7</accession>
<dbReference type="InterPro" id="IPR036866">
    <property type="entry name" value="RibonucZ/Hydroxyglut_hydro"/>
</dbReference>
<dbReference type="AlphaFoldDB" id="A0A9X9S5X7"/>
<dbReference type="RefSeq" id="WP_268187301.1">
    <property type="nucleotide sequence ID" value="NZ_CP113361.1"/>
</dbReference>
<dbReference type="EMBL" id="CP113361">
    <property type="protein sequence ID" value="WAI02023.1"/>
    <property type="molecule type" value="Genomic_DNA"/>
</dbReference>
<evidence type="ECO:0000259" key="1">
    <source>
        <dbReference type="SMART" id="SM00849"/>
    </source>
</evidence>
<feature type="domain" description="Metallo-beta-lactamase" evidence="1">
    <location>
        <begin position="11"/>
        <end position="192"/>
    </location>
</feature>
<dbReference type="InterPro" id="IPR001279">
    <property type="entry name" value="Metallo-B-lactamas"/>
</dbReference>
<dbReference type="SUPFAM" id="SSF56281">
    <property type="entry name" value="Metallo-hydrolase/oxidoreductase"/>
    <property type="match status" value="1"/>
</dbReference>
<dbReference type="GeneID" id="76834216"/>
<dbReference type="PANTHER" id="PTHR47619:SF1">
    <property type="entry name" value="EXODEOXYRIBONUCLEASE WALJ"/>
    <property type="match status" value="1"/>
</dbReference>
<organism evidence="2 3">
    <name type="scientific">Methanogenium organophilum</name>
    <dbReference type="NCBI Taxonomy" id="2199"/>
    <lineage>
        <taxon>Archaea</taxon>
        <taxon>Methanobacteriati</taxon>
        <taxon>Methanobacteriota</taxon>
        <taxon>Stenosarchaea group</taxon>
        <taxon>Methanomicrobia</taxon>
        <taxon>Methanomicrobiales</taxon>
        <taxon>Methanomicrobiaceae</taxon>
        <taxon>Methanogenium</taxon>
    </lineage>
</organism>
<sequence>MKVTVLASGSKGNSIYIEGNGGALLVDAGISSRRIRSSVAACGGDITCLEGLCITHEHSDHIRGVDVFTRQCPVSVFGTGGTLAGVKETLKSPKSADLRRVTPGETFYTDTFSVTSFSTSHDAADPTGFCISDGEVTVGVCTDTGMVTPAMMTYLSRCDCLVLESNHCPVMLENGPYPVFLKRRIADKNRGHLSNRAASNVLSELCSDLSAAVLAHLSEENNTPEKALGTARETLALFSHDVELEVGLQHAATRTVEV</sequence>
<dbReference type="SMART" id="SM00849">
    <property type="entry name" value="Lactamase_B"/>
    <property type="match status" value="1"/>
</dbReference>
<reference evidence="2" key="1">
    <citation type="submission" date="2022-11" db="EMBL/GenBank/DDBJ databases">
        <title>Complete genome sequence of Methanogenium organophilum DSM 3596.</title>
        <authorList>
            <person name="Chen S.-C."/>
            <person name="Lai S.-J."/>
            <person name="You Y.-T."/>
        </authorList>
    </citation>
    <scope>NUCLEOTIDE SEQUENCE</scope>
    <source>
        <strain evidence="2">DSM 3596</strain>
    </source>
</reference>
<keyword evidence="3" id="KW-1185">Reference proteome</keyword>
<dbReference type="Pfam" id="PF12706">
    <property type="entry name" value="Lactamase_B_2"/>
    <property type="match status" value="1"/>
</dbReference>
<gene>
    <name evidence="2" type="ORF">OU421_03900</name>
</gene>
<dbReference type="InterPro" id="IPR052533">
    <property type="entry name" value="WalJ/YycJ-like"/>
</dbReference>
<name>A0A9X9S5X7_METOG</name>
<evidence type="ECO:0000313" key="2">
    <source>
        <dbReference type="EMBL" id="WAI02023.1"/>
    </source>
</evidence>
<dbReference type="PANTHER" id="PTHR47619">
    <property type="entry name" value="METALLO-HYDROLASE YYCJ-RELATED"/>
    <property type="match status" value="1"/>
</dbReference>
<evidence type="ECO:0000313" key="3">
    <source>
        <dbReference type="Proteomes" id="UP001163096"/>
    </source>
</evidence>
<protein>
    <submittedName>
        <fullName evidence="2">MBL fold metallo-hydrolase</fullName>
    </submittedName>
</protein>
<dbReference type="Proteomes" id="UP001163096">
    <property type="component" value="Chromosome"/>
</dbReference>